<dbReference type="Proteomes" id="UP000236333">
    <property type="component" value="Unassembled WGS sequence"/>
</dbReference>
<keyword evidence="3" id="KW-1185">Reference proteome</keyword>
<accession>A0A2J7ZVL5</accession>
<proteinExistence type="predicted"/>
<feature type="region of interest" description="Disordered" evidence="1">
    <location>
        <begin position="101"/>
        <end position="216"/>
    </location>
</feature>
<comment type="caution">
    <text evidence="2">The sequence shown here is derived from an EMBL/GenBank/DDBJ whole genome shotgun (WGS) entry which is preliminary data.</text>
</comment>
<dbReference type="EMBL" id="PGGS01000402">
    <property type="protein sequence ID" value="PNH04312.1"/>
    <property type="molecule type" value="Genomic_DNA"/>
</dbReference>
<evidence type="ECO:0000256" key="1">
    <source>
        <dbReference type="SAM" id="MobiDB-lite"/>
    </source>
</evidence>
<name>A0A2J7ZVL5_9CHLO</name>
<gene>
    <name evidence="2" type="ORF">TSOC_009545</name>
</gene>
<evidence type="ECO:0000313" key="2">
    <source>
        <dbReference type="EMBL" id="PNH04312.1"/>
    </source>
</evidence>
<sequence>MDPPRLLAARAKVATAKGHVTKVWTTWLNDSDKSSAMESSLSIASVAHVHAVQLLSDAIKELRAAELEAEASVLPGGSEALPGRASTAELPAVAPVRVQVRQPEREAQCSRPPLPSPPATTTNGGSILDRQPATAPVTVPQQEGRGSGGSIETAVTMLTDQQPQEQQERERKTASPSSSGNDLPDIRTSSSVASSTAAQRRSSASTPPQEQQDAASDVVCEQDILLGTALLKDGRSSCAAHEVRRRAPWLGMFRT</sequence>
<organism evidence="2 3">
    <name type="scientific">Tetrabaena socialis</name>
    <dbReference type="NCBI Taxonomy" id="47790"/>
    <lineage>
        <taxon>Eukaryota</taxon>
        <taxon>Viridiplantae</taxon>
        <taxon>Chlorophyta</taxon>
        <taxon>core chlorophytes</taxon>
        <taxon>Chlorophyceae</taxon>
        <taxon>CS clade</taxon>
        <taxon>Chlamydomonadales</taxon>
        <taxon>Tetrabaenaceae</taxon>
        <taxon>Tetrabaena</taxon>
    </lineage>
</organism>
<protein>
    <submittedName>
        <fullName evidence="2">Uncharacterized protein</fullName>
    </submittedName>
</protein>
<dbReference type="AlphaFoldDB" id="A0A2J7ZVL5"/>
<evidence type="ECO:0000313" key="3">
    <source>
        <dbReference type="Proteomes" id="UP000236333"/>
    </source>
</evidence>
<feature type="compositionally biased region" description="Low complexity" evidence="1">
    <location>
        <begin position="187"/>
        <end position="206"/>
    </location>
</feature>
<reference evidence="2 3" key="1">
    <citation type="journal article" date="2017" name="Mol. Biol. Evol.">
        <title>The 4-celled Tetrabaena socialis nuclear genome reveals the essential components for genetic control of cell number at the origin of multicellularity in the volvocine lineage.</title>
        <authorList>
            <person name="Featherston J."/>
            <person name="Arakaki Y."/>
            <person name="Hanschen E.R."/>
            <person name="Ferris P.J."/>
            <person name="Michod R.E."/>
            <person name="Olson B.J.S.C."/>
            <person name="Nozaki H."/>
            <person name="Durand P.M."/>
        </authorList>
    </citation>
    <scope>NUCLEOTIDE SEQUENCE [LARGE SCALE GENOMIC DNA]</scope>
    <source>
        <strain evidence="2 3">NIES-571</strain>
    </source>
</reference>